<evidence type="ECO:0000313" key="3">
    <source>
        <dbReference type="EMBL" id="KAG2918488.1"/>
    </source>
</evidence>
<dbReference type="Proteomes" id="UP000774804">
    <property type="component" value="Unassembled WGS sequence"/>
</dbReference>
<reference evidence="5 6" key="1">
    <citation type="submission" date="2018-01" db="EMBL/GenBank/DDBJ databases">
        <title>Draft genome of the strawberry crown rot pathogen Phytophthora cactorum.</title>
        <authorList>
            <person name="Armitage A.D."/>
            <person name="Lysoe E."/>
            <person name="Nellist C.F."/>
            <person name="Harrison R.J."/>
            <person name="Brurberg M.B."/>
        </authorList>
    </citation>
    <scope>NUCLEOTIDE SEQUENCE [LARGE SCALE GENOMIC DNA]</scope>
    <source>
        <strain evidence="5 6">10300</strain>
    </source>
</reference>
<reference evidence="1" key="2">
    <citation type="submission" date="2018-10" db="EMBL/GenBank/DDBJ databases">
        <title>Effector identification in a new, highly contiguous assembly of the strawberry crown rot pathogen Phytophthora cactorum.</title>
        <authorList>
            <person name="Armitage A.D."/>
            <person name="Nellist C.F."/>
            <person name="Bates H."/>
            <person name="Vickerstaff R.J."/>
            <person name="Harrison R.J."/>
        </authorList>
    </citation>
    <scope>NUCLEOTIDE SEQUENCE</scope>
    <source>
        <strain evidence="1">15-7</strain>
        <strain evidence="2">4032</strain>
        <strain evidence="3">4040</strain>
        <strain evidence="4">P421</strain>
    </source>
</reference>
<accession>A0A329RRB0</accession>
<dbReference type="Proteomes" id="UP000735874">
    <property type="component" value="Unassembled WGS sequence"/>
</dbReference>
<evidence type="ECO:0000313" key="6">
    <source>
        <dbReference type="Proteomes" id="UP000251314"/>
    </source>
</evidence>
<gene>
    <name evidence="5" type="ORF">PC110_g16452</name>
    <name evidence="1" type="ORF">PC113_g7043</name>
    <name evidence="2" type="ORF">PC115_g15545</name>
    <name evidence="3" type="ORF">PC117_g17058</name>
    <name evidence="4" type="ORF">PC129_g6715</name>
</gene>
<keyword evidence="6" id="KW-1185">Reference proteome</keyword>
<dbReference type="VEuPathDB" id="FungiDB:PC110_g16452"/>
<evidence type="ECO:0000313" key="4">
    <source>
        <dbReference type="EMBL" id="KAG3222578.1"/>
    </source>
</evidence>
<comment type="caution">
    <text evidence="5">The sequence shown here is derived from an EMBL/GenBank/DDBJ whole genome shotgun (WGS) entry which is preliminary data.</text>
</comment>
<evidence type="ECO:0000313" key="2">
    <source>
        <dbReference type="EMBL" id="KAG2902564.1"/>
    </source>
</evidence>
<dbReference type="EMBL" id="RCMI01000637">
    <property type="protein sequence ID" value="KAG2902564.1"/>
    <property type="molecule type" value="Genomic_DNA"/>
</dbReference>
<dbReference type="Proteomes" id="UP000251314">
    <property type="component" value="Unassembled WGS sequence"/>
</dbReference>
<dbReference type="AlphaFoldDB" id="A0A329RRB0"/>
<organism evidence="5 6">
    <name type="scientific">Phytophthora cactorum</name>
    <dbReference type="NCBI Taxonomy" id="29920"/>
    <lineage>
        <taxon>Eukaryota</taxon>
        <taxon>Sar</taxon>
        <taxon>Stramenopiles</taxon>
        <taxon>Oomycota</taxon>
        <taxon>Peronosporomycetes</taxon>
        <taxon>Peronosporales</taxon>
        <taxon>Peronosporaceae</taxon>
        <taxon>Phytophthora</taxon>
    </lineage>
</organism>
<dbReference type="EMBL" id="RCMK01000627">
    <property type="protein sequence ID" value="KAG2918488.1"/>
    <property type="molecule type" value="Genomic_DNA"/>
</dbReference>
<proteinExistence type="predicted"/>
<protein>
    <submittedName>
        <fullName evidence="5">Uncharacterized protein</fullName>
    </submittedName>
</protein>
<dbReference type="EMBL" id="RCMG01000150">
    <property type="protein sequence ID" value="KAG2861576.1"/>
    <property type="molecule type" value="Genomic_DNA"/>
</dbReference>
<dbReference type="EMBL" id="MJFZ01000586">
    <property type="protein sequence ID" value="RAW27155.1"/>
    <property type="molecule type" value="Genomic_DNA"/>
</dbReference>
<dbReference type="EMBL" id="RCMV01000175">
    <property type="protein sequence ID" value="KAG3222578.1"/>
    <property type="molecule type" value="Genomic_DNA"/>
</dbReference>
<evidence type="ECO:0000313" key="5">
    <source>
        <dbReference type="EMBL" id="RAW27155.1"/>
    </source>
</evidence>
<evidence type="ECO:0000313" key="1">
    <source>
        <dbReference type="EMBL" id="KAG2861576.1"/>
    </source>
</evidence>
<name>A0A329RRB0_9STRA</name>
<sequence length="87" mass="9863">MEKVMSRLMGDIVSSVFSNQNIARESTKAFGSFLLPAKEKVDPQTLFRVYEDVDEHAAKEDEPPRLTHPRKIAVRPRPLVICVPELS</sequence>
<dbReference type="Proteomes" id="UP000760860">
    <property type="component" value="Unassembled WGS sequence"/>
</dbReference>
<dbReference type="Proteomes" id="UP000736787">
    <property type="component" value="Unassembled WGS sequence"/>
</dbReference>
<dbReference type="OrthoDB" id="10276362at2759"/>